<name>A0A9N9P692_9GLOM</name>
<organism evidence="1 2">
    <name type="scientific">Acaulospora morrowiae</name>
    <dbReference type="NCBI Taxonomy" id="94023"/>
    <lineage>
        <taxon>Eukaryota</taxon>
        <taxon>Fungi</taxon>
        <taxon>Fungi incertae sedis</taxon>
        <taxon>Mucoromycota</taxon>
        <taxon>Glomeromycotina</taxon>
        <taxon>Glomeromycetes</taxon>
        <taxon>Diversisporales</taxon>
        <taxon>Acaulosporaceae</taxon>
        <taxon>Acaulospora</taxon>
    </lineage>
</organism>
<keyword evidence="2" id="KW-1185">Reference proteome</keyword>
<dbReference type="AlphaFoldDB" id="A0A9N9P692"/>
<sequence>PLTLSVEIVIRFFRCVGGVWVDEVVVLFDWVWGRVFGVVMEDKLSGVL</sequence>
<comment type="caution">
    <text evidence="1">The sequence shown here is derived from an EMBL/GenBank/DDBJ whole genome shotgun (WGS) entry which is preliminary data.</text>
</comment>
<dbReference type="EMBL" id="CAJVPV010064167">
    <property type="protein sequence ID" value="CAG8793658.1"/>
    <property type="molecule type" value="Genomic_DNA"/>
</dbReference>
<evidence type="ECO:0000313" key="2">
    <source>
        <dbReference type="Proteomes" id="UP000789342"/>
    </source>
</evidence>
<protein>
    <submittedName>
        <fullName evidence="1">17330_t:CDS:1</fullName>
    </submittedName>
</protein>
<gene>
    <name evidence="1" type="ORF">AMORRO_LOCUS18363</name>
</gene>
<feature type="non-terminal residue" evidence="1">
    <location>
        <position position="1"/>
    </location>
</feature>
<accession>A0A9N9P692</accession>
<proteinExistence type="predicted"/>
<feature type="non-terminal residue" evidence="1">
    <location>
        <position position="48"/>
    </location>
</feature>
<dbReference type="Proteomes" id="UP000789342">
    <property type="component" value="Unassembled WGS sequence"/>
</dbReference>
<reference evidence="1" key="1">
    <citation type="submission" date="2021-06" db="EMBL/GenBank/DDBJ databases">
        <authorList>
            <person name="Kallberg Y."/>
            <person name="Tangrot J."/>
            <person name="Rosling A."/>
        </authorList>
    </citation>
    <scope>NUCLEOTIDE SEQUENCE</scope>
    <source>
        <strain evidence="1">CL551</strain>
    </source>
</reference>
<evidence type="ECO:0000313" key="1">
    <source>
        <dbReference type="EMBL" id="CAG8793658.1"/>
    </source>
</evidence>